<comment type="caution">
    <text evidence="2">The sequence shown here is derived from an EMBL/GenBank/DDBJ whole genome shotgun (WGS) entry which is preliminary data.</text>
</comment>
<dbReference type="InterPro" id="IPR012924">
    <property type="entry name" value="TfuA_core"/>
</dbReference>
<evidence type="ECO:0000259" key="1">
    <source>
        <dbReference type="PROSITE" id="PS51664"/>
    </source>
</evidence>
<organism evidence="2">
    <name type="scientific">mine drainage metagenome</name>
    <dbReference type="NCBI Taxonomy" id="410659"/>
    <lineage>
        <taxon>unclassified sequences</taxon>
        <taxon>metagenomes</taxon>
        <taxon>ecological metagenomes</taxon>
    </lineage>
</organism>
<name>E6PCT6_9ZZZZ</name>
<sequence length="648" mass="70392">MGGTLAIFCGPSLLSEDRIAIPGAAYLPPAARGDVERAAREYDAVLLIDGLFHHDLAPSPKECFAALSHARMFGASSMGALRGVECAPYGFVTFGAIARWYATEIIDGDDEVALLTHPQTHAAMTVPLVNVRYVAWLAVRRKLLSAEEARAFVAESRAIYYMERSWEACIAHAPGRARAALLEIARSEGDLKRHDARFALRSVQRALARPWRRDDIPAPTARFAASLTPRDTSPIVLPATMPKAPGTYDRAVPFAQTLALLPELRRRYGITRVADTTLLDRTSIPTFSALVPHSPDLLGVYNGKGITREGAIASAVMEASERQIGARAALVLRRESLRSVAERIDLDECGLRPEARDLVVECVRGTELLSGDVIPVPLAMVECPWFGEKLFTTTSTNGLASGNNPTEAIYHALCELIERHAWALAHVRCSLAPKFFLGPDAPERALMPEIELPTGESNVDWLVRELRDAGLTVHAFALDEPPLPITVLASISEPDAAIPMAHMGLGCALSPAHALTRALTEALQSRVVDIQAAREDMLRADEPKGIMGDHARRLHEVPKGRWYLDIPAQRIALADIPDRSGEDLAADLRATLEALRAYGIPSVVAVDLSPPDLPISVVRAIVPGLETFMFTNVMGRRARALLNPFAIG</sequence>
<dbReference type="PANTHER" id="PTHR37809:SF1">
    <property type="entry name" value="RIBOSOMAL PROTEIN S12 METHYLTHIOTRANSFERASE ACCESSORY FACTOR YCAO"/>
    <property type="match status" value="1"/>
</dbReference>
<accession>E6PCT6</accession>
<reference evidence="2" key="1">
    <citation type="submission" date="2009-10" db="EMBL/GenBank/DDBJ databases">
        <title>Diversity of trophic interactions inside an arsenic-rich microbial ecosystem.</title>
        <authorList>
            <person name="Bertin P.N."/>
            <person name="Heinrich-Salmeron A."/>
            <person name="Pelletier E."/>
            <person name="Goulhen-Chollet F."/>
            <person name="Arsene-Ploetze F."/>
            <person name="Gallien S."/>
            <person name="Calteau A."/>
            <person name="Vallenet D."/>
            <person name="Casiot C."/>
            <person name="Chane-Woon-Ming B."/>
            <person name="Giloteaux L."/>
            <person name="Barakat M."/>
            <person name="Bonnefoy V."/>
            <person name="Bruneel O."/>
            <person name="Chandler M."/>
            <person name="Cleiss J."/>
            <person name="Duran R."/>
            <person name="Elbaz-Poulichet F."/>
            <person name="Fonknechten N."/>
            <person name="Lauga B."/>
            <person name="Mornico D."/>
            <person name="Ortet P."/>
            <person name="Schaeffer C."/>
            <person name="Siguier P."/>
            <person name="Alexander Thil Smith A."/>
            <person name="Van Dorsselaer A."/>
            <person name="Weissenbach J."/>
            <person name="Medigue C."/>
            <person name="Le Paslier D."/>
        </authorList>
    </citation>
    <scope>NUCLEOTIDE SEQUENCE</scope>
</reference>
<dbReference type="AlphaFoldDB" id="E6PCT6"/>
<evidence type="ECO:0000313" key="2">
    <source>
        <dbReference type="EMBL" id="CBH74270.1"/>
    </source>
</evidence>
<gene>
    <name evidence="2" type="ORF">CARN1_2157</name>
</gene>
<protein>
    <recommendedName>
        <fullName evidence="1">YcaO domain-containing protein</fullName>
    </recommendedName>
</protein>
<proteinExistence type="predicted"/>
<dbReference type="EMBL" id="CABL01000001">
    <property type="protein sequence ID" value="CBH74270.1"/>
    <property type="molecule type" value="Genomic_DNA"/>
</dbReference>
<feature type="domain" description="YcaO" evidence="1">
    <location>
        <begin position="303"/>
        <end position="648"/>
    </location>
</feature>
<dbReference type="Pfam" id="PF02624">
    <property type="entry name" value="YcaO"/>
    <property type="match status" value="1"/>
</dbReference>
<dbReference type="Gene3D" id="3.30.1330.230">
    <property type="match status" value="1"/>
</dbReference>
<dbReference type="Pfam" id="PF07812">
    <property type="entry name" value="TfuA"/>
    <property type="match status" value="1"/>
</dbReference>
<dbReference type="PANTHER" id="PTHR37809">
    <property type="entry name" value="RIBOSOMAL PROTEIN S12 METHYLTHIOTRANSFERASE ACCESSORY FACTOR YCAO"/>
    <property type="match status" value="1"/>
</dbReference>
<dbReference type="PROSITE" id="PS51664">
    <property type="entry name" value="YCAO"/>
    <property type="match status" value="1"/>
</dbReference>
<dbReference type="InterPro" id="IPR003776">
    <property type="entry name" value="YcaO-like_dom"/>
</dbReference>
<dbReference type="NCBIfam" id="TIGR00702">
    <property type="entry name" value="YcaO-type kinase domain"/>
    <property type="match status" value="1"/>
</dbReference>